<evidence type="ECO:0000256" key="2">
    <source>
        <dbReference type="SAM" id="SignalP"/>
    </source>
</evidence>
<protein>
    <recommendedName>
        <fullName evidence="5">Cnidarian restricted protein</fullName>
    </recommendedName>
</protein>
<accession>A0A7M5X7Z7</accession>
<evidence type="ECO:0000313" key="4">
    <source>
        <dbReference type="Proteomes" id="UP000594262"/>
    </source>
</evidence>
<organism evidence="3 4">
    <name type="scientific">Clytia hemisphaerica</name>
    <dbReference type="NCBI Taxonomy" id="252671"/>
    <lineage>
        <taxon>Eukaryota</taxon>
        <taxon>Metazoa</taxon>
        <taxon>Cnidaria</taxon>
        <taxon>Hydrozoa</taxon>
        <taxon>Hydroidolina</taxon>
        <taxon>Leptothecata</taxon>
        <taxon>Obeliida</taxon>
        <taxon>Clytiidae</taxon>
        <taxon>Clytia</taxon>
    </lineage>
</organism>
<proteinExistence type="predicted"/>
<dbReference type="AlphaFoldDB" id="A0A7M5X7Z7"/>
<keyword evidence="4" id="KW-1185">Reference proteome</keyword>
<keyword evidence="2" id="KW-0732">Signal</keyword>
<feature type="compositionally biased region" description="Basic and acidic residues" evidence="1">
    <location>
        <begin position="167"/>
        <end position="181"/>
    </location>
</feature>
<reference evidence="3" key="1">
    <citation type="submission" date="2021-01" db="UniProtKB">
        <authorList>
            <consortium name="EnsemblMetazoa"/>
        </authorList>
    </citation>
    <scope>IDENTIFICATION</scope>
</reference>
<feature type="chain" id="PRO_5029467813" description="Cnidarian restricted protein" evidence="2">
    <location>
        <begin position="23"/>
        <end position="216"/>
    </location>
</feature>
<dbReference type="EnsemblMetazoa" id="CLYHEMT018980.2">
    <property type="protein sequence ID" value="CLYHEMP018980.2"/>
    <property type="gene ID" value="CLYHEMG018980"/>
</dbReference>
<feature type="region of interest" description="Disordered" evidence="1">
    <location>
        <begin position="166"/>
        <end position="201"/>
    </location>
</feature>
<evidence type="ECO:0008006" key="5">
    <source>
        <dbReference type="Google" id="ProtNLM"/>
    </source>
</evidence>
<dbReference type="Proteomes" id="UP000594262">
    <property type="component" value="Unplaced"/>
</dbReference>
<evidence type="ECO:0000313" key="3">
    <source>
        <dbReference type="EnsemblMetazoa" id="CLYHEMP018980.2"/>
    </source>
</evidence>
<feature type="signal peptide" evidence="2">
    <location>
        <begin position="1"/>
        <end position="22"/>
    </location>
</feature>
<name>A0A7M5X7Z7_9CNID</name>
<evidence type="ECO:0000256" key="1">
    <source>
        <dbReference type="SAM" id="MobiDB-lite"/>
    </source>
</evidence>
<sequence>MDFVIVIVIVFIFIRMRFQTGTEELKIFTNLMFGWQNFFKNDGSILGGGEEAFDVVRDGGGTNSNVSTSVKRNYGLYGAGYQKLKSAIESKILAPSGNMRGSQWGFHSFKYFNLVSSLSGSGDEALTKIVSGPEEEDEEEKAFEFRKRAERPKPNLWSIDTILQGKRKSEEPPSVKEEHRQAKVRLMTSQHASTSKGKHRAAKNLVSYTLLNLTGD</sequence>